<dbReference type="CDD" id="cd02588">
    <property type="entry name" value="HAD_L2-DEX"/>
    <property type="match status" value="1"/>
</dbReference>
<gene>
    <name evidence="4" type="ORF">EXY23_14590</name>
</gene>
<dbReference type="SFLD" id="SFLDG01135">
    <property type="entry name" value="C1.5.6:_HAD__Beta-PGM__Phospha"/>
    <property type="match status" value="1"/>
</dbReference>
<dbReference type="OrthoDB" id="7989657at2"/>
<evidence type="ECO:0000313" key="5">
    <source>
        <dbReference type="Proteomes" id="UP000295023"/>
    </source>
</evidence>
<dbReference type="SFLD" id="SFLDF00045">
    <property type="entry name" value="2-haloacid_dehalogenase"/>
    <property type="match status" value="1"/>
</dbReference>
<dbReference type="Pfam" id="PF00702">
    <property type="entry name" value="Hydrolase"/>
    <property type="match status" value="1"/>
</dbReference>
<dbReference type="InterPro" id="IPR051540">
    <property type="entry name" value="S-2-haloacid_dehalogenase"/>
</dbReference>
<evidence type="ECO:0000313" key="4">
    <source>
        <dbReference type="EMBL" id="TCZ59830.1"/>
    </source>
</evidence>
<evidence type="ECO:0000256" key="3">
    <source>
        <dbReference type="RuleBase" id="RU368077"/>
    </source>
</evidence>
<dbReference type="Proteomes" id="UP000295023">
    <property type="component" value="Unassembled WGS sequence"/>
</dbReference>
<accession>A0A4R4DJD6</accession>
<dbReference type="PANTHER" id="PTHR43316:SF3">
    <property type="entry name" value="HALOACID DEHALOGENASE, TYPE II (AFU_ORTHOLOGUE AFUA_2G07750)-RELATED"/>
    <property type="match status" value="1"/>
</dbReference>
<evidence type="ECO:0000256" key="1">
    <source>
        <dbReference type="ARBA" id="ARBA00008106"/>
    </source>
</evidence>
<protein>
    <recommendedName>
        <fullName evidence="3">(S)-2-haloacid dehalogenase</fullName>
        <ecNumber evidence="3">3.8.1.2</ecNumber>
    </recommendedName>
    <alternativeName>
        <fullName evidence="3">2-haloalkanoic acid dehalogenase</fullName>
    </alternativeName>
    <alternativeName>
        <fullName evidence="3">Halocarboxylic acid halidohydrolase</fullName>
    </alternativeName>
    <alternativeName>
        <fullName evidence="3">L-2-haloacid dehalogenase</fullName>
    </alternativeName>
</protein>
<keyword evidence="2 3" id="KW-0378">Hydrolase</keyword>
<comment type="caution">
    <text evidence="4">The sequence shown here is derived from an EMBL/GenBank/DDBJ whole genome shotgun (WGS) entry which is preliminary data.</text>
</comment>
<dbReference type="EC" id="3.8.1.2" evidence="3"/>
<dbReference type="EMBL" id="SKBM01000013">
    <property type="protein sequence ID" value="TCZ59830.1"/>
    <property type="molecule type" value="Genomic_DNA"/>
</dbReference>
<evidence type="ECO:0000256" key="2">
    <source>
        <dbReference type="ARBA" id="ARBA00022801"/>
    </source>
</evidence>
<dbReference type="Gene3D" id="1.10.150.240">
    <property type="entry name" value="Putative phosphatase, domain 2"/>
    <property type="match status" value="1"/>
</dbReference>
<dbReference type="InterPro" id="IPR006439">
    <property type="entry name" value="HAD-SF_hydro_IA"/>
</dbReference>
<dbReference type="InterPro" id="IPR023214">
    <property type="entry name" value="HAD_sf"/>
</dbReference>
<organism evidence="4 5">
    <name type="scientific">Roseicella aquatilis</name>
    <dbReference type="NCBI Taxonomy" id="2527868"/>
    <lineage>
        <taxon>Bacteria</taxon>
        <taxon>Pseudomonadati</taxon>
        <taxon>Pseudomonadota</taxon>
        <taxon>Alphaproteobacteria</taxon>
        <taxon>Acetobacterales</taxon>
        <taxon>Roseomonadaceae</taxon>
        <taxon>Roseicella</taxon>
    </lineage>
</organism>
<comment type="similarity">
    <text evidence="1 3">Belongs to the HAD-like hydrolase superfamily. S-2-haloalkanoic acid dehalogenase family.</text>
</comment>
<dbReference type="NCBIfam" id="TIGR01493">
    <property type="entry name" value="HAD-SF-IA-v2"/>
    <property type="match status" value="1"/>
</dbReference>
<dbReference type="Gene3D" id="3.40.50.1000">
    <property type="entry name" value="HAD superfamily/HAD-like"/>
    <property type="match status" value="1"/>
</dbReference>
<dbReference type="PRINTS" id="PR00413">
    <property type="entry name" value="HADHALOGNASE"/>
</dbReference>
<name>A0A4R4DJD6_9PROT</name>
<proteinExistence type="inferred from homology"/>
<reference evidence="4 5" key="1">
    <citation type="submission" date="2019-03" db="EMBL/GenBank/DDBJ databases">
        <title>Paracraurococcus aquatilis NE82 genome sequence.</title>
        <authorList>
            <person name="Zhao Y."/>
            <person name="Du Z."/>
        </authorList>
    </citation>
    <scope>NUCLEOTIDE SEQUENCE [LARGE SCALE GENOMIC DNA]</scope>
    <source>
        <strain evidence="4 5">NE82</strain>
    </source>
</reference>
<comment type="function">
    <text evidence="3">Catalyzes the hydrolytic dehalogenation of small (S)-2-haloalkanoic acids to yield the corresponding (R)-2-hydroxyalkanoic acids.</text>
</comment>
<keyword evidence="5" id="KW-1185">Reference proteome</keyword>
<dbReference type="GO" id="GO:0018784">
    <property type="term" value="F:(S)-2-haloacid dehalogenase activity"/>
    <property type="evidence" value="ECO:0007669"/>
    <property type="project" value="UniProtKB-UniRule"/>
</dbReference>
<sequence>MSPPNAAIFDAYGTLLDVHAAVGRHAARLGERAQPVSALWRAKQLEWSWILSATGAYEPFWTLTERALDHALAVHGVADPALRTDLLEGYRALDAYPEAKPMLAALRGRGIPTAILSNGSPEMLAASVAAGGLGPLLDDVLSVHPLRCFKPDARVYALVTARFGCQPHEVAFVSSNAWDAYGATRFGFRVFWVNRAGAPAEYGLEETATILPGLAALPERLA</sequence>
<dbReference type="PANTHER" id="PTHR43316">
    <property type="entry name" value="HYDROLASE, HALOACID DELAHOGENASE-RELATED"/>
    <property type="match status" value="1"/>
</dbReference>
<dbReference type="InterPro" id="IPR006328">
    <property type="entry name" value="2-HAD"/>
</dbReference>
<comment type="catalytic activity">
    <reaction evidence="3">
        <text>an (S)-2-haloacid + H2O = a (2R)-2-hydroxycarboxylate + a halide anion + H(+)</text>
        <dbReference type="Rhea" id="RHEA:11192"/>
        <dbReference type="ChEBI" id="CHEBI:15377"/>
        <dbReference type="ChEBI" id="CHEBI:15378"/>
        <dbReference type="ChEBI" id="CHEBI:16042"/>
        <dbReference type="ChEBI" id="CHEBI:58314"/>
        <dbReference type="ChEBI" id="CHEBI:137405"/>
        <dbReference type="EC" id="3.8.1.2"/>
    </reaction>
</comment>
<dbReference type="RefSeq" id="WP_132290555.1">
    <property type="nucleotide sequence ID" value="NZ_SKBM01000013.1"/>
</dbReference>
<dbReference type="NCBIfam" id="TIGR01428">
    <property type="entry name" value="HAD_type_II"/>
    <property type="match status" value="1"/>
</dbReference>
<dbReference type="InterPro" id="IPR036412">
    <property type="entry name" value="HAD-like_sf"/>
</dbReference>
<dbReference type="InterPro" id="IPR023198">
    <property type="entry name" value="PGP-like_dom2"/>
</dbReference>
<dbReference type="SFLD" id="SFLDS00003">
    <property type="entry name" value="Haloacid_Dehalogenase"/>
    <property type="match status" value="1"/>
</dbReference>
<dbReference type="AlphaFoldDB" id="A0A4R4DJD6"/>
<dbReference type="SFLD" id="SFLDG01129">
    <property type="entry name" value="C1.5:_HAD__Beta-PGM__Phosphata"/>
    <property type="match status" value="1"/>
</dbReference>
<dbReference type="SUPFAM" id="SSF56784">
    <property type="entry name" value="HAD-like"/>
    <property type="match status" value="1"/>
</dbReference>